<dbReference type="InterPro" id="IPR006094">
    <property type="entry name" value="Oxid_FAD_bind_N"/>
</dbReference>
<evidence type="ECO:0000256" key="16">
    <source>
        <dbReference type="ARBA" id="ARBA00023316"/>
    </source>
</evidence>
<organism evidence="22 23">
    <name type="scientific">Saccharibacter floricola DSM 15669</name>
    <dbReference type="NCBI Taxonomy" id="1123227"/>
    <lineage>
        <taxon>Bacteria</taxon>
        <taxon>Pseudomonadati</taxon>
        <taxon>Pseudomonadota</taxon>
        <taxon>Alphaproteobacteria</taxon>
        <taxon>Acetobacterales</taxon>
        <taxon>Acetobacteraceae</taxon>
        <taxon>Saccharibacter</taxon>
    </lineage>
</organism>
<feature type="active site" evidence="19">
    <location>
        <position position="290"/>
    </location>
</feature>
<dbReference type="PANTHER" id="PTHR21071">
    <property type="entry name" value="UDP-N-ACETYLENOLPYRUVOYLGLUCOSAMINE REDUCTASE"/>
    <property type="match status" value="1"/>
</dbReference>
<evidence type="ECO:0000313" key="22">
    <source>
        <dbReference type="EMBL" id="GBQ04514.1"/>
    </source>
</evidence>
<evidence type="ECO:0000256" key="9">
    <source>
        <dbReference type="ARBA" id="ARBA00022630"/>
    </source>
</evidence>
<dbReference type="Pfam" id="PF01565">
    <property type="entry name" value="FAD_binding_4"/>
    <property type="match status" value="1"/>
</dbReference>
<keyword evidence="15 19" id="KW-0131">Cell cycle</keyword>
<reference evidence="22" key="1">
    <citation type="submission" date="2013-04" db="EMBL/GenBank/DDBJ databases">
        <title>The genome sequencing project of 58 acetic acid bacteria.</title>
        <authorList>
            <person name="Okamoto-Kainuma A."/>
            <person name="Ishikawa M."/>
            <person name="Umino S."/>
            <person name="Koizumi Y."/>
            <person name="Shiwa Y."/>
            <person name="Yoshikawa H."/>
            <person name="Matsutani M."/>
            <person name="Matsushita K."/>
        </authorList>
    </citation>
    <scope>NUCLEOTIDE SEQUENCE</scope>
    <source>
        <strain evidence="22">DSM 15669</strain>
    </source>
</reference>
<evidence type="ECO:0000313" key="23">
    <source>
        <dbReference type="Proteomes" id="UP001062901"/>
    </source>
</evidence>
<dbReference type="Gene3D" id="3.30.465.10">
    <property type="match status" value="1"/>
</dbReference>
<evidence type="ECO:0000256" key="14">
    <source>
        <dbReference type="ARBA" id="ARBA00023002"/>
    </source>
</evidence>
<dbReference type="Gene3D" id="3.30.43.10">
    <property type="entry name" value="Uridine Diphospho-n-acetylenolpyruvylglucosamine Reductase, domain 2"/>
    <property type="match status" value="1"/>
</dbReference>
<evidence type="ECO:0000256" key="13">
    <source>
        <dbReference type="ARBA" id="ARBA00022984"/>
    </source>
</evidence>
<keyword evidence="10 19" id="KW-0274">FAD</keyword>
<dbReference type="InterPro" id="IPR003170">
    <property type="entry name" value="MurB"/>
</dbReference>
<evidence type="ECO:0000256" key="7">
    <source>
        <dbReference type="ARBA" id="ARBA00022490"/>
    </source>
</evidence>
<evidence type="ECO:0000256" key="2">
    <source>
        <dbReference type="ARBA" id="ARBA00003921"/>
    </source>
</evidence>
<keyword evidence="13 19" id="KW-0573">Peptidoglycan synthesis</keyword>
<evidence type="ECO:0000256" key="11">
    <source>
        <dbReference type="ARBA" id="ARBA00022857"/>
    </source>
</evidence>
<keyword evidence="7 19" id="KW-0963">Cytoplasm</keyword>
<dbReference type="PANTHER" id="PTHR21071:SF4">
    <property type="entry name" value="UDP-N-ACETYLENOLPYRUVOYLGLUCOSAMINE REDUCTASE"/>
    <property type="match status" value="1"/>
</dbReference>
<evidence type="ECO:0000256" key="12">
    <source>
        <dbReference type="ARBA" id="ARBA00022960"/>
    </source>
</evidence>
<evidence type="ECO:0000259" key="21">
    <source>
        <dbReference type="PROSITE" id="PS51387"/>
    </source>
</evidence>
<feature type="region of interest" description="Disordered" evidence="20">
    <location>
        <begin position="206"/>
        <end position="227"/>
    </location>
</feature>
<name>A0ABQ0NW01_9PROT</name>
<dbReference type="InterPro" id="IPR036635">
    <property type="entry name" value="MurB_C_sf"/>
</dbReference>
<comment type="catalytic activity">
    <reaction evidence="18 19">
        <text>UDP-N-acetyl-alpha-D-muramate + NADP(+) = UDP-N-acetyl-3-O-(1-carboxyvinyl)-alpha-D-glucosamine + NADPH + H(+)</text>
        <dbReference type="Rhea" id="RHEA:12248"/>
        <dbReference type="ChEBI" id="CHEBI:15378"/>
        <dbReference type="ChEBI" id="CHEBI:57783"/>
        <dbReference type="ChEBI" id="CHEBI:58349"/>
        <dbReference type="ChEBI" id="CHEBI:68483"/>
        <dbReference type="ChEBI" id="CHEBI:70757"/>
        <dbReference type="EC" id="1.3.1.98"/>
    </reaction>
</comment>
<comment type="caution">
    <text evidence="22">The sequence shown here is derived from an EMBL/GenBank/DDBJ whole genome shotgun (WGS) entry which is preliminary data.</text>
</comment>
<dbReference type="InterPro" id="IPR016166">
    <property type="entry name" value="FAD-bd_PCMH"/>
</dbReference>
<evidence type="ECO:0000256" key="8">
    <source>
        <dbReference type="ARBA" id="ARBA00022618"/>
    </source>
</evidence>
<feature type="active site" description="Proton donor" evidence="19">
    <location>
        <position position="220"/>
    </location>
</feature>
<feature type="compositionally biased region" description="Polar residues" evidence="20">
    <location>
        <begin position="212"/>
        <end position="223"/>
    </location>
</feature>
<feature type="active site" evidence="19">
    <location>
        <position position="171"/>
    </location>
</feature>
<evidence type="ECO:0000256" key="4">
    <source>
        <dbReference type="ARBA" id="ARBA00004752"/>
    </source>
</evidence>
<keyword evidence="14 19" id="KW-0560">Oxidoreductase</keyword>
<evidence type="ECO:0000256" key="20">
    <source>
        <dbReference type="SAM" id="MobiDB-lite"/>
    </source>
</evidence>
<evidence type="ECO:0000256" key="19">
    <source>
        <dbReference type="HAMAP-Rule" id="MF_00037"/>
    </source>
</evidence>
<evidence type="ECO:0000256" key="17">
    <source>
        <dbReference type="ARBA" id="ARBA00031026"/>
    </source>
</evidence>
<comment type="similarity">
    <text evidence="19">Belongs to the MurB family.</text>
</comment>
<evidence type="ECO:0000256" key="3">
    <source>
        <dbReference type="ARBA" id="ARBA00004496"/>
    </source>
</evidence>
<dbReference type="Proteomes" id="UP001062901">
    <property type="component" value="Unassembled WGS sequence"/>
</dbReference>
<keyword evidence="12 19" id="KW-0133">Cell shape</keyword>
<dbReference type="InterPro" id="IPR036318">
    <property type="entry name" value="FAD-bd_PCMH-like_sf"/>
</dbReference>
<keyword evidence="8 19" id="KW-0132">Cell division</keyword>
<accession>A0ABQ0NW01</accession>
<dbReference type="EMBL" id="BAQD01000001">
    <property type="protein sequence ID" value="GBQ04514.1"/>
    <property type="molecule type" value="Genomic_DNA"/>
</dbReference>
<dbReference type="SUPFAM" id="SSF56176">
    <property type="entry name" value="FAD-binding/transporter-associated domain-like"/>
    <property type="match status" value="1"/>
</dbReference>
<comment type="cofactor">
    <cofactor evidence="1 19">
        <name>FAD</name>
        <dbReference type="ChEBI" id="CHEBI:57692"/>
    </cofactor>
</comment>
<dbReference type="RefSeq" id="WP_018979699.1">
    <property type="nucleotide sequence ID" value="NZ_BAQD01000001.1"/>
</dbReference>
<dbReference type="NCBIfam" id="TIGR00179">
    <property type="entry name" value="murB"/>
    <property type="match status" value="1"/>
</dbReference>
<sequence>MNIPSCFSGLRGRLKTDAPLGMRSWFRTGGAADCLFVPKDSDDLSTALRQRPDTMSLTVLGACSNIIIRDGGIEGLVIRLAGGFADIDVEQDGLIVGAAALDVTVAETAAHHGLAGMEFLVGIPGSIGGAVAMNAGAYGRDMAAILDWVELLTSEGKPLRLPAHELTMSYRHTSLPKGAVVTRARLKGTPDNPAAITERMTAIRTSREESQPLRTRTGGSTFRNPDGHKAWELIDQAGCRGLIQGGAQMSEKHCNFMLNLGQASSADLEQLGTIVRQRVYDTSGISLQWEIKRLGRPTI</sequence>
<proteinExistence type="inferred from homology"/>
<keyword evidence="11 19" id="KW-0521">NADP</keyword>
<feature type="domain" description="FAD-binding PCMH-type" evidence="21">
    <location>
        <begin position="28"/>
        <end position="191"/>
    </location>
</feature>
<evidence type="ECO:0000256" key="18">
    <source>
        <dbReference type="ARBA" id="ARBA00048914"/>
    </source>
</evidence>
<comment type="function">
    <text evidence="2 19">Cell wall formation.</text>
</comment>
<dbReference type="InterPro" id="IPR016169">
    <property type="entry name" value="FAD-bd_PCMH_sub2"/>
</dbReference>
<keyword evidence="9 19" id="KW-0285">Flavoprotein</keyword>
<dbReference type="HAMAP" id="MF_00037">
    <property type="entry name" value="MurB"/>
    <property type="match status" value="1"/>
</dbReference>
<dbReference type="Gene3D" id="3.90.78.10">
    <property type="entry name" value="UDP-N-acetylenolpyruvoylglucosamine reductase, C-terminal domain"/>
    <property type="match status" value="1"/>
</dbReference>
<dbReference type="InterPro" id="IPR016167">
    <property type="entry name" value="FAD-bd_PCMH_sub1"/>
</dbReference>
<dbReference type="Pfam" id="PF02873">
    <property type="entry name" value="MurB_C"/>
    <property type="match status" value="1"/>
</dbReference>
<evidence type="ECO:0000256" key="5">
    <source>
        <dbReference type="ARBA" id="ARBA00012518"/>
    </source>
</evidence>
<keyword evidence="23" id="KW-1185">Reference proteome</keyword>
<dbReference type="PROSITE" id="PS51387">
    <property type="entry name" value="FAD_PCMH"/>
    <property type="match status" value="1"/>
</dbReference>
<comment type="subcellular location">
    <subcellularLocation>
        <location evidence="3 19">Cytoplasm</location>
    </subcellularLocation>
</comment>
<evidence type="ECO:0000256" key="10">
    <source>
        <dbReference type="ARBA" id="ARBA00022827"/>
    </source>
</evidence>
<evidence type="ECO:0000256" key="6">
    <source>
        <dbReference type="ARBA" id="ARBA00015188"/>
    </source>
</evidence>
<gene>
    <name evidence="19" type="primary">murB</name>
    <name evidence="22" type="ORF">AA15669_0014</name>
</gene>
<dbReference type="InterPro" id="IPR011601">
    <property type="entry name" value="MurB_C"/>
</dbReference>
<keyword evidence="16 19" id="KW-0961">Cell wall biogenesis/degradation</keyword>
<dbReference type="EC" id="1.3.1.98" evidence="5 19"/>
<dbReference type="SUPFAM" id="SSF56194">
    <property type="entry name" value="Uridine diphospho-N-Acetylenolpyruvylglucosamine reductase, MurB, C-terminal domain"/>
    <property type="match status" value="1"/>
</dbReference>
<evidence type="ECO:0000256" key="1">
    <source>
        <dbReference type="ARBA" id="ARBA00001974"/>
    </source>
</evidence>
<comment type="pathway">
    <text evidence="4 19">Cell wall biogenesis; peptidoglycan biosynthesis.</text>
</comment>
<dbReference type="NCBIfam" id="NF010480">
    <property type="entry name" value="PRK13905.1"/>
    <property type="match status" value="1"/>
</dbReference>
<protein>
    <recommendedName>
        <fullName evidence="6 19">UDP-N-acetylenolpyruvoylglucosamine reductase</fullName>
        <ecNumber evidence="5 19">1.3.1.98</ecNumber>
    </recommendedName>
    <alternativeName>
        <fullName evidence="17 19">UDP-N-acetylmuramate dehydrogenase</fullName>
    </alternativeName>
</protein>
<evidence type="ECO:0000256" key="15">
    <source>
        <dbReference type="ARBA" id="ARBA00023306"/>
    </source>
</evidence>